<comment type="caution">
    <text evidence="7">The sequence shown here is derived from an EMBL/GenBank/DDBJ whole genome shotgun (WGS) entry which is preliminary data.</text>
</comment>
<gene>
    <name evidence="7" type="ORF">TSOC_000625</name>
</gene>
<keyword evidence="2 4" id="KW-0863">Zinc-finger</keyword>
<dbReference type="EMBL" id="PGGS01000009">
    <property type="protein sequence ID" value="PNH12447.1"/>
    <property type="molecule type" value="Genomic_DNA"/>
</dbReference>
<dbReference type="Proteomes" id="UP000236333">
    <property type="component" value="Unassembled WGS sequence"/>
</dbReference>
<accession>A0A2J8AIV2</accession>
<keyword evidence="8" id="KW-1185">Reference proteome</keyword>
<name>A0A2J8AIV2_9CHLO</name>
<protein>
    <recommendedName>
        <fullName evidence="6">MYND-type domain-containing protein</fullName>
    </recommendedName>
</protein>
<evidence type="ECO:0000313" key="7">
    <source>
        <dbReference type="EMBL" id="PNH12447.1"/>
    </source>
</evidence>
<evidence type="ECO:0000256" key="2">
    <source>
        <dbReference type="ARBA" id="ARBA00022771"/>
    </source>
</evidence>
<dbReference type="InterPro" id="IPR002893">
    <property type="entry name" value="Znf_MYND"/>
</dbReference>
<evidence type="ECO:0000256" key="5">
    <source>
        <dbReference type="SAM" id="MobiDB-lite"/>
    </source>
</evidence>
<evidence type="ECO:0000256" key="3">
    <source>
        <dbReference type="ARBA" id="ARBA00022833"/>
    </source>
</evidence>
<evidence type="ECO:0000259" key="6">
    <source>
        <dbReference type="PROSITE" id="PS50865"/>
    </source>
</evidence>
<keyword evidence="1" id="KW-0479">Metal-binding</keyword>
<dbReference type="Gene3D" id="6.10.140.2220">
    <property type="match status" value="1"/>
</dbReference>
<feature type="region of interest" description="Disordered" evidence="5">
    <location>
        <begin position="538"/>
        <end position="558"/>
    </location>
</feature>
<organism evidence="7 8">
    <name type="scientific">Tetrabaena socialis</name>
    <dbReference type="NCBI Taxonomy" id="47790"/>
    <lineage>
        <taxon>Eukaryota</taxon>
        <taxon>Viridiplantae</taxon>
        <taxon>Chlorophyta</taxon>
        <taxon>core chlorophytes</taxon>
        <taxon>Chlorophyceae</taxon>
        <taxon>CS clade</taxon>
        <taxon>Chlamydomonadales</taxon>
        <taxon>Tetrabaenaceae</taxon>
        <taxon>Tetrabaena</taxon>
    </lineage>
</organism>
<sequence length="946" mass="98448">MVPRTAEVLRVMLEAHRTVDWARDGAAALEAAVVVRRVLSVLQSASTTAWAHATDGTCVLLQRTQLLEQLTDVATVGVLSACPSFVQRELWPLANGGGDEAAPAWVTGCLVLTSAGRCIISVLCAVEPVGDGSGPAAGSFMCLGLRCLEEMAVGGLLAALCAALLGAPPRPQEAAGAQVVDHHAPVLAECQRVTVMALRRVISCIATVNASAAAVVLAAPAVRQLQWELLEQVAASVEEAPAQGRGGGVGAGGGRDVRSSANGAGGGGKCRQQWPLLQQQVLCQMPGNVTRTEALFIGVSAAVEAPFKLSALSELSAATALAEQFLPSRAAAAALAARACAALRSHVEQLGPGGAVPVAGARVQAAKLTDCGSCLMRLVLFRMRGAAQDELEACLPDLMVMLASCVGLAATPAGLAGMSVTDVAALLGILASCVHGRALWTDMRQPVMGVEICPSDVPARLWPMIASRTRIGSVQRLAGTGLQRSLDRLLRWAMSRGGGLDARNGVPGITIPLALTDLLGPLQLVRLMQWRVQRQLRQRQRQQTQQHDGKRGEGPGGWRAREELGLVLTALKLLRREVGRLGESAPGGAPEVLCIEAPRFGVACSVVQLGCGDHGLAPLVPQLLECVRLADAVGGAGAAGLGVGAAEGGKSAPGAADVCMVAQAVVACGASALSVLAPLLEQATASLRREAGAGAGGSGRNLFVIGTRLVTAATALRPLTKHMPAEVLLACAPQRVLAALAQLTCLLQQQPQWGREEELAGAAQQWMAQTILLLSTDERLVEGCVPGWLWVKEASGMTRAGAAQGDTLNLAALAAVCGPSYAPQQGPILSRSWRWEDHRQHRAEVVALARARAQELGLLEGLVWQVAAGVGGGRALWPPWLLRLCGNASCGNFGSEREEELKLLKCSRCRSVRYCGGACQKQHWPQHKEECGRWATAAAAGEEGDP</sequence>
<keyword evidence="3" id="KW-0862">Zinc</keyword>
<feature type="domain" description="MYND-type" evidence="6">
    <location>
        <begin position="887"/>
        <end position="931"/>
    </location>
</feature>
<reference evidence="7 8" key="1">
    <citation type="journal article" date="2017" name="Mol. Biol. Evol.">
        <title>The 4-celled Tetrabaena socialis nuclear genome reveals the essential components for genetic control of cell number at the origin of multicellularity in the volvocine lineage.</title>
        <authorList>
            <person name="Featherston J."/>
            <person name="Arakaki Y."/>
            <person name="Hanschen E.R."/>
            <person name="Ferris P.J."/>
            <person name="Michod R.E."/>
            <person name="Olson B.J.S.C."/>
            <person name="Nozaki H."/>
            <person name="Durand P.M."/>
        </authorList>
    </citation>
    <scope>NUCLEOTIDE SEQUENCE [LARGE SCALE GENOMIC DNA]</scope>
    <source>
        <strain evidence="7 8">NIES-571</strain>
    </source>
</reference>
<dbReference type="OrthoDB" id="552573at2759"/>
<proteinExistence type="predicted"/>
<dbReference type="AlphaFoldDB" id="A0A2J8AIV2"/>
<dbReference type="SUPFAM" id="SSF144232">
    <property type="entry name" value="HIT/MYND zinc finger-like"/>
    <property type="match status" value="1"/>
</dbReference>
<dbReference type="Pfam" id="PF01753">
    <property type="entry name" value="zf-MYND"/>
    <property type="match status" value="1"/>
</dbReference>
<dbReference type="GO" id="GO:0008270">
    <property type="term" value="F:zinc ion binding"/>
    <property type="evidence" value="ECO:0007669"/>
    <property type="project" value="UniProtKB-KW"/>
</dbReference>
<evidence type="ECO:0000313" key="8">
    <source>
        <dbReference type="Proteomes" id="UP000236333"/>
    </source>
</evidence>
<evidence type="ECO:0000256" key="4">
    <source>
        <dbReference type="PROSITE-ProRule" id="PRU00134"/>
    </source>
</evidence>
<feature type="compositionally biased region" description="Gly residues" evidence="5">
    <location>
        <begin position="244"/>
        <end position="254"/>
    </location>
</feature>
<feature type="region of interest" description="Disordered" evidence="5">
    <location>
        <begin position="244"/>
        <end position="266"/>
    </location>
</feature>
<evidence type="ECO:0000256" key="1">
    <source>
        <dbReference type="ARBA" id="ARBA00022723"/>
    </source>
</evidence>
<feature type="compositionally biased region" description="Basic and acidic residues" evidence="5">
    <location>
        <begin position="547"/>
        <end position="558"/>
    </location>
</feature>
<dbReference type="PROSITE" id="PS50865">
    <property type="entry name" value="ZF_MYND_2"/>
    <property type="match status" value="1"/>
</dbReference>